<name>A0ABS3Q6S8_9GAMM</name>
<evidence type="ECO:0000313" key="2">
    <source>
        <dbReference type="EMBL" id="MBO1927773.1"/>
    </source>
</evidence>
<keyword evidence="1" id="KW-0472">Membrane</keyword>
<gene>
    <name evidence="2" type="ORF">J3998_09310</name>
</gene>
<reference evidence="2 3" key="1">
    <citation type="submission" date="2021-03" db="EMBL/GenBank/DDBJ databases">
        <title>Thiomicrorhabdus sp.nov.,novel sulfur-oxidizing bacteria isolated from coastal sediment.</title>
        <authorList>
            <person name="Liu X."/>
        </authorList>
    </citation>
    <scope>NUCLEOTIDE SEQUENCE [LARGE SCALE GENOMIC DNA]</scope>
    <source>
        <strain evidence="2 3">6S2-11</strain>
    </source>
</reference>
<keyword evidence="1" id="KW-0812">Transmembrane</keyword>
<protein>
    <submittedName>
        <fullName evidence="2">Uncharacterized protein</fullName>
    </submittedName>
</protein>
<dbReference type="RefSeq" id="WP_208150387.1">
    <property type="nucleotide sequence ID" value="NZ_JAGETV010000017.1"/>
</dbReference>
<feature type="transmembrane region" description="Helical" evidence="1">
    <location>
        <begin position="58"/>
        <end position="77"/>
    </location>
</feature>
<organism evidence="2 3">
    <name type="scientific">Thiomicrorhabdus marina</name>
    <dbReference type="NCBI Taxonomy" id="2818442"/>
    <lineage>
        <taxon>Bacteria</taxon>
        <taxon>Pseudomonadati</taxon>
        <taxon>Pseudomonadota</taxon>
        <taxon>Gammaproteobacteria</taxon>
        <taxon>Thiotrichales</taxon>
        <taxon>Piscirickettsiaceae</taxon>
        <taxon>Thiomicrorhabdus</taxon>
    </lineage>
</organism>
<dbReference type="EMBL" id="JAGETV010000017">
    <property type="protein sequence ID" value="MBO1927773.1"/>
    <property type="molecule type" value="Genomic_DNA"/>
</dbReference>
<evidence type="ECO:0000313" key="3">
    <source>
        <dbReference type="Proteomes" id="UP000664835"/>
    </source>
</evidence>
<keyword evidence="3" id="KW-1185">Reference proteome</keyword>
<proteinExistence type="predicted"/>
<evidence type="ECO:0000256" key="1">
    <source>
        <dbReference type="SAM" id="Phobius"/>
    </source>
</evidence>
<sequence>MKGENETWGQYQKRLDREINKKVFVISWPKVFAFFIYAPVLIYLIFKLFLWLDQSIGLFWLGLGVLFLYWIVIPFFTNPNARAGMVLGAIFIWLGLG</sequence>
<accession>A0ABS3Q6S8</accession>
<comment type="caution">
    <text evidence="2">The sequence shown here is derived from an EMBL/GenBank/DDBJ whole genome shotgun (WGS) entry which is preliminary data.</text>
</comment>
<feature type="transmembrane region" description="Helical" evidence="1">
    <location>
        <begin position="23"/>
        <end position="46"/>
    </location>
</feature>
<keyword evidence="1" id="KW-1133">Transmembrane helix</keyword>
<dbReference type="Proteomes" id="UP000664835">
    <property type="component" value="Unassembled WGS sequence"/>
</dbReference>